<dbReference type="Pfam" id="PF01070">
    <property type="entry name" value="FMN_dh"/>
    <property type="match status" value="1"/>
</dbReference>
<feature type="binding site" evidence="7">
    <location>
        <position position="111"/>
    </location>
    <ligand>
        <name>FMN</name>
        <dbReference type="ChEBI" id="CHEBI:58210"/>
    </ligand>
</feature>
<comment type="similarity">
    <text evidence="5">Belongs to the FMN-dependent alpha-hydroxy acid dehydrogenase family.</text>
</comment>
<dbReference type="CDD" id="cd02809">
    <property type="entry name" value="alpha_hydroxyacid_oxid_FMN"/>
    <property type="match status" value="1"/>
</dbReference>
<dbReference type="PANTHER" id="PTHR10578">
    <property type="entry name" value="S -2-HYDROXY-ACID OXIDASE-RELATED"/>
    <property type="match status" value="1"/>
</dbReference>
<evidence type="ECO:0000256" key="4">
    <source>
        <dbReference type="ARBA" id="ARBA00023002"/>
    </source>
</evidence>
<protein>
    <submittedName>
        <fullName evidence="9">Alpha-hydroxy-acid oxidizing protein</fullName>
    </submittedName>
</protein>
<accession>A0A5C0B436</accession>
<dbReference type="InterPro" id="IPR000262">
    <property type="entry name" value="FMN-dep_DH"/>
</dbReference>
<comment type="cofactor">
    <cofactor evidence="1">
        <name>FMN</name>
        <dbReference type="ChEBI" id="CHEBI:58210"/>
    </cofactor>
</comment>
<feature type="binding site" evidence="7">
    <location>
        <position position="238"/>
    </location>
    <ligand>
        <name>glyoxylate</name>
        <dbReference type="ChEBI" id="CHEBI:36655"/>
    </ligand>
</feature>
<dbReference type="PIRSF" id="PIRSF000138">
    <property type="entry name" value="Al-hdrx_acd_dh"/>
    <property type="match status" value="1"/>
</dbReference>
<feature type="active site" description="Proton acceptor" evidence="6">
    <location>
        <position position="238"/>
    </location>
</feature>
<evidence type="ECO:0000313" key="9">
    <source>
        <dbReference type="EMBL" id="QEI09488.1"/>
    </source>
</evidence>
<dbReference type="InterPro" id="IPR013785">
    <property type="entry name" value="Aldolase_TIM"/>
</dbReference>
<feature type="binding site" evidence="7">
    <location>
        <position position="148"/>
    </location>
    <ligand>
        <name>glyoxylate</name>
        <dbReference type="ChEBI" id="CHEBI:36655"/>
    </ligand>
</feature>
<dbReference type="PANTHER" id="PTHR10578:SF107">
    <property type="entry name" value="2-HYDROXYACID OXIDASE 1"/>
    <property type="match status" value="1"/>
</dbReference>
<keyword evidence="2 7" id="KW-0285">Flavoprotein</keyword>
<dbReference type="FunFam" id="3.20.20.70:FF:000029">
    <property type="entry name" value="L-lactate dehydrogenase"/>
    <property type="match status" value="1"/>
</dbReference>
<feature type="binding site" evidence="7">
    <location>
        <position position="139"/>
    </location>
    <ligand>
        <name>FMN</name>
        <dbReference type="ChEBI" id="CHEBI:58210"/>
    </ligand>
</feature>
<evidence type="ECO:0000256" key="2">
    <source>
        <dbReference type="ARBA" id="ARBA00022630"/>
    </source>
</evidence>
<gene>
    <name evidence="9" type="ORF">FXN63_21860</name>
</gene>
<organism evidence="9 10">
    <name type="scientific">Pigmentiphaga aceris</name>
    <dbReference type="NCBI Taxonomy" id="1940612"/>
    <lineage>
        <taxon>Bacteria</taxon>
        <taxon>Pseudomonadati</taxon>
        <taxon>Pseudomonadota</taxon>
        <taxon>Betaproteobacteria</taxon>
        <taxon>Burkholderiales</taxon>
        <taxon>Alcaligenaceae</taxon>
        <taxon>Pigmentiphaga</taxon>
    </lineage>
</organism>
<keyword evidence="3 7" id="KW-0288">FMN</keyword>
<reference evidence="9 10" key="1">
    <citation type="submission" date="2019-08" db="EMBL/GenBank/DDBJ databases">
        <title>Amphibian skin-associated Pigmentiphaga: genome sequence and occurrence across geography and hosts.</title>
        <authorList>
            <person name="Bletz M.C."/>
            <person name="Bunk B."/>
            <person name="Sproeer C."/>
            <person name="Biwer P."/>
            <person name="Reiter S."/>
            <person name="Rabemananjara F.C.E."/>
            <person name="Schulz S."/>
            <person name="Overmann J."/>
            <person name="Vences M."/>
        </authorList>
    </citation>
    <scope>NUCLEOTIDE SEQUENCE [LARGE SCALE GENOMIC DNA]</scope>
    <source>
        <strain evidence="9 10">Mada1488</strain>
    </source>
</reference>
<dbReference type="EMBL" id="CP043046">
    <property type="protein sequence ID" value="QEI09488.1"/>
    <property type="molecule type" value="Genomic_DNA"/>
</dbReference>
<evidence type="ECO:0000256" key="3">
    <source>
        <dbReference type="ARBA" id="ARBA00022643"/>
    </source>
</evidence>
<keyword evidence="4" id="KW-0560">Oxidoreductase</keyword>
<feature type="binding site" evidence="7">
    <location>
        <position position="113"/>
    </location>
    <ligand>
        <name>glyoxylate</name>
        <dbReference type="ChEBI" id="CHEBI:36655"/>
    </ligand>
</feature>
<dbReference type="PROSITE" id="PS51349">
    <property type="entry name" value="FMN_HYDROXY_ACID_DH_2"/>
    <property type="match status" value="1"/>
</dbReference>
<dbReference type="GO" id="GO:0010181">
    <property type="term" value="F:FMN binding"/>
    <property type="evidence" value="ECO:0007669"/>
    <property type="project" value="InterPro"/>
</dbReference>
<proteinExistence type="inferred from homology"/>
<sequence>MTDSAWAYLSGGAADELTLRENRDAFDRLRLQNRVLADLKGGGTKLNLFGLQLDYPIVLAPVAYHRLAHPQGELASVLGASAIKVPMVVSTQASIGLEDIAQAAQTPLWFQLYLQAERSHTLSLVRRAEAAGYRAIVLTLDAPVNGVRNREQRASFQLPPGIDAPNLRDIPSPSLPPARAGESALFGKGVLDTAPTWDDLAWLRASTRLPLIVKGITSPLDALQAIEHGADGIVVSNHGGRVLDGQPATIDALPAVTAAVAGRVPLLLDGGIRRGTDILKALALGATAVLIGRPYVYGLAAAGPVGVVHVVHMLRTELEIAMALTGCKTLADITPSVLWQRG</sequence>
<evidence type="ECO:0000256" key="7">
    <source>
        <dbReference type="PIRSR" id="PIRSR000138-2"/>
    </source>
</evidence>
<dbReference type="InterPro" id="IPR012133">
    <property type="entry name" value="Alpha-hydoxy_acid_DH_FMN"/>
</dbReference>
<feature type="binding site" evidence="7">
    <location>
        <position position="214"/>
    </location>
    <ligand>
        <name>FMN</name>
        <dbReference type="ChEBI" id="CHEBI:58210"/>
    </ligand>
</feature>
<evidence type="ECO:0000256" key="1">
    <source>
        <dbReference type="ARBA" id="ARBA00001917"/>
    </source>
</evidence>
<name>A0A5C0B436_9BURK</name>
<feature type="binding site" evidence="7">
    <location>
        <position position="8"/>
    </location>
    <ligand>
        <name>glyoxylate</name>
        <dbReference type="ChEBI" id="CHEBI:36655"/>
    </ligand>
</feature>
<feature type="domain" description="FMN hydroxy acid dehydrogenase" evidence="8">
    <location>
        <begin position="1"/>
        <end position="342"/>
    </location>
</feature>
<feature type="binding site" evidence="7">
    <location>
        <begin position="292"/>
        <end position="293"/>
    </location>
    <ligand>
        <name>FMN</name>
        <dbReference type="ChEBI" id="CHEBI:58210"/>
    </ligand>
</feature>
<keyword evidence="10" id="KW-1185">Reference proteome</keyword>
<evidence type="ECO:0000313" key="10">
    <source>
        <dbReference type="Proteomes" id="UP000325161"/>
    </source>
</evidence>
<feature type="binding site" evidence="7">
    <location>
        <position position="241"/>
    </location>
    <ligand>
        <name>glyoxylate</name>
        <dbReference type="ChEBI" id="CHEBI:36655"/>
    </ligand>
</feature>
<dbReference type="AlphaFoldDB" id="A0A5C0B436"/>
<dbReference type="SUPFAM" id="SSF51395">
    <property type="entry name" value="FMN-linked oxidoreductases"/>
    <property type="match status" value="1"/>
</dbReference>
<dbReference type="Gene3D" id="3.20.20.70">
    <property type="entry name" value="Aldolase class I"/>
    <property type="match status" value="1"/>
</dbReference>
<evidence type="ECO:0000256" key="5">
    <source>
        <dbReference type="ARBA" id="ARBA00024042"/>
    </source>
</evidence>
<dbReference type="KEGG" id="pacr:FXN63_21860"/>
<dbReference type="Proteomes" id="UP000325161">
    <property type="component" value="Chromosome"/>
</dbReference>
<dbReference type="InterPro" id="IPR037396">
    <property type="entry name" value="FMN_HAD"/>
</dbReference>
<feature type="binding site" evidence="7">
    <location>
        <begin position="269"/>
        <end position="273"/>
    </location>
    <ligand>
        <name>FMN</name>
        <dbReference type="ChEBI" id="CHEBI:58210"/>
    </ligand>
</feature>
<feature type="binding site" evidence="7">
    <location>
        <position position="236"/>
    </location>
    <ligand>
        <name>FMN</name>
        <dbReference type="ChEBI" id="CHEBI:58210"/>
    </ligand>
</feature>
<evidence type="ECO:0000256" key="6">
    <source>
        <dbReference type="PIRSR" id="PIRSR000138-1"/>
    </source>
</evidence>
<feature type="binding site" evidence="7">
    <location>
        <begin position="61"/>
        <end position="63"/>
    </location>
    <ligand>
        <name>FMN</name>
        <dbReference type="ChEBI" id="CHEBI:58210"/>
    </ligand>
</feature>
<feature type="binding site" evidence="7">
    <location>
        <position position="90"/>
    </location>
    <ligand>
        <name>FMN</name>
        <dbReference type="ChEBI" id="CHEBI:58210"/>
    </ligand>
</feature>
<dbReference type="GO" id="GO:0016614">
    <property type="term" value="F:oxidoreductase activity, acting on CH-OH group of donors"/>
    <property type="evidence" value="ECO:0007669"/>
    <property type="project" value="UniProtKB-ARBA"/>
</dbReference>
<evidence type="ECO:0000259" key="8">
    <source>
        <dbReference type="PROSITE" id="PS51349"/>
    </source>
</evidence>
<dbReference type="OrthoDB" id="8717062at2"/>